<name>A0A4S8M8S1_DENBC</name>
<protein>
    <submittedName>
        <fullName evidence="1">Uncharacterized protein</fullName>
    </submittedName>
</protein>
<organism evidence="1 2">
    <name type="scientific">Dendrothele bispora (strain CBS 962.96)</name>
    <dbReference type="NCBI Taxonomy" id="1314807"/>
    <lineage>
        <taxon>Eukaryota</taxon>
        <taxon>Fungi</taxon>
        <taxon>Dikarya</taxon>
        <taxon>Basidiomycota</taxon>
        <taxon>Agaricomycotina</taxon>
        <taxon>Agaricomycetes</taxon>
        <taxon>Agaricomycetidae</taxon>
        <taxon>Agaricales</taxon>
        <taxon>Agaricales incertae sedis</taxon>
        <taxon>Dendrothele</taxon>
    </lineage>
</organism>
<accession>A0A4S8M8S1</accession>
<sequence>MDSDAGHHLDTLDADIETIHLFIHGILQFCASEFCLPHYSPKPRQPALKQLTHIQSQLDDVLQNLHMCPSVYIIHGLPVVKSVTFDRTLKTSNRSVVSKCNNPFSSSEARVERFVNSNSNWYHLGIPFRNPQPFAAYQTTFLSFSGHPGDVVSVRFTRSRVARNRHEFPIPIASNMPISSTGQLCFDVQMPRPLTGNEHGMLLFEAADPSTGMVTGHHCADVVMVNDDDAKSEDHPAMCARKNDTLIPMPDEW</sequence>
<gene>
    <name evidence="1" type="ORF">K435DRAFT_856475</name>
</gene>
<reference evidence="1 2" key="1">
    <citation type="journal article" date="2019" name="Nat. Ecol. Evol.">
        <title>Megaphylogeny resolves global patterns of mushroom evolution.</title>
        <authorList>
            <person name="Varga T."/>
            <person name="Krizsan K."/>
            <person name="Foldi C."/>
            <person name="Dima B."/>
            <person name="Sanchez-Garcia M."/>
            <person name="Sanchez-Ramirez S."/>
            <person name="Szollosi G.J."/>
            <person name="Szarkandi J.G."/>
            <person name="Papp V."/>
            <person name="Albert L."/>
            <person name="Andreopoulos W."/>
            <person name="Angelini C."/>
            <person name="Antonin V."/>
            <person name="Barry K.W."/>
            <person name="Bougher N.L."/>
            <person name="Buchanan P."/>
            <person name="Buyck B."/>
            <person name="Bense V."/>
            <person name="Catcheside P."/>
            <person name="Chovatia M."/>
            <person name="Cooper J."/>
            <person name="Damon W."/>
            <person name="Desjardin D."/>
            <person name="Finy P."/>
            <person name="Geml J."/>
            <person name="Haridas S."/>
            <person name="Hughes K."/>
            <person name="Justo A."/>
            <person name="Karasinski D."/>
            <person name="Kautmanova I."/>
            <person name="Kiss B."/>
            <person name="Kocsube S."/>
            <person name="Kotiranta H."/>
            <person name="LaButti K.M."/>
            <person name="Lechner B.E."/>
            <person name="Liimatainen K."/>
            <person name="Lipzen A."/>
            <person name="Lukacs Z."/>
            <person name="Mihaltcheva S."/>
            <person name="Morgado L.N."/>
            <person name="Niskanen T."/>
            <person name="Noordeloos M.E."/>
            <person name="Ohm R.A."/>
            <person name="Ortiz-Santana B."/>
            <person name="Ovrebo C."/>
            <person name="Racz N."/>
            <person name="Riley R."/>
            <person name="Savchenko A."/>
            <person name="Shiryaev A."/>
            <person name="Soop K."/>
            <person name="Spirin V."/>
            <person name="Szebenyi C."/>
            <person name="Tomsovsky M."/>
            <person name="Tulloss R.E."/>
            <person name="Uehling J."/>
            <person name="Grigoriev I.V."/>
            <person name="Vagvolgyi C."/>
            <person name="Papp T."/>
            <person name="Martin F.M."/>
            <person name="Miettinen O."/>
            <person name="Hibbett D.S."/>
            <person name="Nagy L.G."/>
        </authorList>
    </citation>
    <scope>NUCLEOTIDE SEQUENCE [LARGE SCALE GENOMIC DNA]</scope>
    <source>
        <strain evidence="1 2">CBS 962.96</strain>
    </source>
</reference>
<dbReference type="Proteomes" id="UP000297245">
    <property type="component" value="Unassembled WGS sequence"/>
</dbReference>
<dbReference type="EMBL" id="ML179133">
    <property type="protein sequence ID" value="THU98610.1"/>
    <property type="molecule type" value="Genomic_DNA"/>
</dbReference>
<dbReference type="OrthoDB" id="4791183at2759"/>
<keyword evidence="2" id="KW-1185">Reference proteome</keyword>
<dbReference type="AlphaFoldDB" id="A0A4S8M8S1"/>
<proteinExistence type="predicted"/>
<evidence type="ECO:0000313" key="1">
    <source>
        <dbReference type="EMBL" id="THU98610.1"/>
    </source>
</evidence>
<evidence type="ECO:0000313" key="2">
    <source>
        <dbReference type="Proteomes" id="UP000297245"/>
    </source>
</evidence>